<reference evidence="1 2" key="1">
    <citation type="submission" date="2019-02" db="EMBL/GenBank/DDBJ databases">
        <title>Deep-cultivation of Planctomycetes and their phenomic and genomic characterization uncovers novel biology.</title>
        <authorList>
            <person name="Wiegand S."/>
            <person name="Jogler M."/>
            <person name="Boedeker C."/>
            <person name="Pinto D."/>
            <person name="Vollmers J."/>
            <person name="Rivas-Marin E."/>
            <person name="Kohn T."/>
            <person name="Peeters S.H."/>
            <person name="Heuer A."/>
            <person name="Rast P."/>
            <person name="Oberbeckmann S."/>
            <person name="Bunk B."/>
            <person name="Jeske O."/>
            <person name="Meyerdierks A."/>
            <person name="Storesund J.E."/>
            <person name="Kallscheuer N."/>
            <person name="Luecker S."/>
            <person name="Lage O.M."/>
            <person name="Pohl T."/>
            <person name="Merkel B.J."/>
            <person name="Hornburger P."/>
            <person name="Mueller R.-W."/>
            <person name="Bruemmer F."/>
            <person name="Labrenz M."/>
            <person name="Spormann A.M."/>
            <person name="Op Den Camp H."/>
            <person name="Overmann J."/>
            <person name="Amann R."/>
            <person name="Jetten M.S.M."/>
            <person name="Mascher T."/>
            <person name="Medema M.H."/>
            <person name="Devos D.P."/>
            <person name="Kaster A.-K."/>
            <person name="Ovreas L."/>
            <person name="Rohde M."/>
            <person name="Galperin M.Y."/>
            <person name="Jogler C."/>
        </authorList>
    </citation>
    <scope>NUCLEOTIDE SEQUENCE [LARGE SCALE GENOMIC DNA]</scope>
    <source>
        <strain evidence="1 2">Pla52o</strain>
    </source>
</reference>
<organism evidence="1 2">
    <name type="scientific">Novipirellula galeiformis</name>
    <dbReference type="NCBI Taxonomy" id="2528004"/>
    <lineage>
        <taxon>Bacteria</taxon>
        <taxon>Pseudomonadati</taxon>
        <taxon>Planctomycetota</taxon>
        <taxon>Planctomycetia</taxon>
        <taxon>Pirellulales</taxon>
        <taxon>Pirellulaceae</taxon>
        <taxon>Novipirellula</taxon>
    </lineage>
</organism>
<sequence length="175" mass="19653">MQSLNFDELAEALYDELATILPPLANNPDVFGFAIFVPEDAGAACFNYTYGNESKMTARAGTMDALDQRYSPIEWIPTLPAFKNSNRVLESLVEQFKQISQDLSGNKLYKVHGEFITGCARATLLAMKRHKEEGTFGTIWYRVLAMTDDEDPILVEAFKTLNDGRARKEAAILYK</sequence>
<accession>A0A5C6C2T3</accession>
<evidence type="ECO:0000313" key="2">
    <source>
        <dbReference type="Proteomes" id="UP000316304"/>
    </source>
</evidence>
<proteinExistence type="predicted"/>
<comment type="caution">
    <text evidence="1">The sequence shown here is derived from an EMBL/GenBank/DDBJ whole genome shotgun (WGS) entry which is preliminary data.</text>
</comment>
<dbReference type="EMBL" id="SJPT01000015">
    <property type="protein sequence ID" value="TWU17159.1"/>
    <property type="molecule type" value="Genomic_DNA"/>
</dbReference>
<gene>
    <name evidence="1" type="ORF">Pla52o_54980</name>
</gene>
<dbReference type="RefSeq" id="WP_146597394.1">
    <property type="nucleotide sequence ID" value="NZ_SJPT01000015.1"/>
</dbReference>
<protein>
    <recommendedName>
        <fullName evidence="3">DUF4303 domain-containing protein</fullName>
    </recommendedName>
</protein>
<name>A0A5C6C2T3_9BACT</name>
<keyword evidence="2" id="KW-1185">Reference proteome</keyword>
<evidence type="ECO:0008006" key="3">
    <source>
        <dbReference type="Google" id="ProtNLM"/>
    </source>
</evidence>
<dbReference type="Proteomes" id="UP000316304">
    <property type="component" value="Unassembled WGS sequence"/>
</dbReference>
<dbReference type="OrthoDB" id="268062at2"/>
<dbReference type="AlphaFoldDB" id="A0A5C6C2T3"/>
<evidence type="ECO:0000313" key="1">
    <source>
        <dbReference type="EMBL" id="TWU17159.1"/>
    </source>
</evidence>